<feature type="domain" description="FDX-ACB" evidence="16">
    <location>
        <begin position="363"/>
        <end position="456"/>
    </location>
</feature>
<evidence type="ECO:0000256" key="4">
    <source>
        <dbReference type="ARBA" id="ARBA00022598"/>
    </source>
</evidence>
<evidence type="ECO:0000313" key="18">
    <source>
        <dbReference type="Proteomes" id="UP000292447"/>
    </source>
</evidence>
<protein>
    <recommendedName>
        <fullName evidence="14">Phenylalanine--tRNA ligase, mitochondrial</fullName>
        <ecNumber evidence="3">6.1.1.20</ecNumber>
    </recommendedName>
    <alternativeName>
        <fullName evidence="11">Phenylalanyl-tRNA synthetase</fullName>
    </alternativeName>
</protein>
<dbReference type="InterPro" id="IPR045864">
    <property type="entry name" value="aa-tRNA-synth_II/BPL/LPL"/>
</dbReference>
<sequence>MLMISLTRLNGSFSAKIAANRIGGFLRLYANHPSQITVDGKSYKTDEWTNVPNLILALTDRQLHQNPNHPIGILNELIQSNFKGLGYTFYNDFRPTVTTYQNFDVLGFPLDHPGRSKLDTYYINKEHLLRTHTSAHEHECFQTCETPGYFITADVYRRDEIDRTHYPAFHQMEGARLWSKGPGLLEQLQKDIDSIPKTNIVVEDPFRETPFNTENPKQEYMSDAEVKLVATHLKKTVEYMVNLVFEKARESAVKSGSKEEYLNEQLKIRWVEAYFPWTSPSWEIEVWWKGEWLECCGCGVVQQQILLNSGLNEDKLGWAFGIGLDRIAMLLFGIPDIRLFWSLDERFARQFSQGKISTFQPYSKYPGVKRDVSYWLASESPLHTNDVMEIVRLHGGDLVENVVLKDEFVHPKTGRKSQCFGIHFQSMDRNLTNDEVNGIHKLVEQDLVETYGVEIR</sequence>
<keyword evidence="7" id="KW-0648">Protein biosynthesis</keyword>
<dbReference type="PANTHER" id="PTHR11538">
    <property type="entry name" value="PHENYLALANYL-TRNA SYNTHETASE"/>
    <property type="match status" value="1"/>
</dbReference>
<keyword evidence="6" id="KW-0067">ATP-binding</keyword>
<evidence type="ECO:0000256" key="3">
    <source>
        <dbReference type="ARBA" id="ARBA00012814"/>
    </source>
</evidence>
<comment type="catalytic activity">
    <reaction evidence="12">
        <text>tRNA(Phe) + L-phenylalanine + ATP = L-phenylalanyl-tRNA(Phe) + AMP + diphosphate + H(+)</text>
        <dbReference type="Rhea" id="RHEA:19413"/>
        <dbReference type="Rhea" id="RHEA-COMP:9668"/>
        <dbReference type="Rhea" id="RHEA-COMP:9699"/>
        <dbReference type="ChEBI" id="CHEBI:15378"/>
        <dbReference type="ChEBI" id="CHEBI:30616"/>
        <dbReference type="ChEBI" id="CHEBI:33019"/>
        <dbReference type="ChEBI" id="CHEBI:58095"/>
        <dbReference type="ChEBI" id="CHEBI:78442"/>
        <dbReference type="ChEBI" id="CHEBI:78531"/>
        <dbReference type="ChEBI" id="CHEBI:456215"/>
        <dbReference type="EC" id="6.1.1.20"/>
    </reaction>
</comment>
<dbReference type="SMART" id="SM00896">
    <property type="entry name" value="FDX-ACB"/>
    <property type="match status" value="1"/>
</dbReference>
<evidence type="ECO:0000256" key="14">
    <source>
        <dbReference type="ARBA" id="ARBA00073229"/>
    </source>
</evidence>
<dbReference type="GO" id="GO:0006432">
    <property type="term" value="P:phenylalanyl-tRNA aminoacylation"/>
    <property type="evidence" value="ECO:0007669"/>
    <property type="project" value="InterPro"/>
</dbReference>
<dbReference type="FunFam" id="3.30.930.10:FF:000053">
    <property type="entry name" value="Phenylalanyl-tRNA synthetase mitochondrial"/>
    <property type="match status" value="1"/>
</dbReference>
<dbReference type="GO" id="GO:0005759">
    <property type="term" value="C:mitochondrial matrix"/>
    <property type="evidence" value="ECO:0007669"/>
    <property type="project" value="UniProtKB-SubCell"/>
</dbReference>
<keyword evidence="5" id="KW-0547">Nucleotide-binding</keyword>
<evidence type="ECO:0000256" key="2">
    <source>
        <dbReference type="ARBA" id="ARBA00008226"/>
    </source>
</evidence>
<evidence type="ECO:0000259" key="16">
    <source>
        <dbReference type="PROSITE" id="PS51447"/>
    </source>
</evidence>
<dbReference type="InterPro" id="IPR006195">
    <property type="entry name" value="aa-tRNA-synth_II"/>
</dbReference>
<name>A0A4P6XMQ4_9ASCO</name>
<comment type="subcellular location">
    <subcellularLocation>
        <location evidence="1">Mitochondrion matrix</location>
    </subcellularLocation>
</comment>
<dbReference type="PANTHER" id="PTHR11538:SF41">
    <property type="entry name" value="PHENYLALANINE--TRNA LIGASE, MITOCHONDRIAL"/>
    <property type="match status" value="1"/>
</dbReference>
<dbReference type="InterPro" id="IPR002319">
    <property type="entry name" value="Phenylalanyl-tRNA_Synthase"/>
</dbReference>
<evidence type="ECO:0000256" key="1">
    <source>
        <dbReference type="ARBA" id="ARBA00004305"/>
    </source>
</evidence>
<evidence type="ECO:0000256" key="10">
    <source>
        <dbReference type="ARBA" id="ARBA00023146"/>
    </source>
</evidence>
<dbReference type="Proteomes" id="UP000292447">
    <property type="component" value="Chromosome III"/>
</dbReference>
<evidence type="ECO:0000259" key="15">
    <source>
        <dbReference type="PROSITE" id="PS50862"/>
    </source>
</evidence>
<feature type="domain" description="Aminoacyl-transfer RNA synthetases class-II family profile" evidence="15">
    <location>
        <begin position="153"/>
        <end position="361"/>
    </location>
</feature>
<dbReference type="SUPFAM" id="SSF54991">
    <property type="entry name" value="Anticodon-binding domain of PheRS"/>
    <property type="match status" value="1"/>
</dbReference>
<dbReference type="SUPFAM" id="SSF55681">
    <property type="entry name" value="Class II aaRS and biotin synthetases"/>
    <property type="match status" value="1"/>
</dbReference>
<dbReference type="Pfam" id="PF01409">
    <property type="entry name" value="tRNA-synt_2d"/>
    <property type="match status" value="2"/>
</dbReference>
<evidence type="ECO:0000256" key="6">
    <source>
        <dbReference type="ARBA" id="ARBA00022840"/>
    </source>
</evidence>
<dbReference type="InterPro" id="IPR036690">
    <property type="entry name" value="Fdx_antiC-bd_sf"/>
</dbReference>
<dbReference type="EC" id="6.1.1.20" evidence="3"/>
<dbReference type="Gene3D" id="3.30.930.10">
    <property type="entry name" value="Bira Bifunctional Protein, Domain 2"/>
    <property type="match status" value="1"/>
</dbReference>
<dbReference type="AlphaFoldDB" id="A0A4P6XMQ4"/>
<keyword evidence="8" id="KW-0809">Transit peptide</keyword>
<dbReference type="PROSITE" id="PS51447">
    <property type="entry name" value="FDX_ACB"/>
    <property type="match status" value="1"/>
</dbReference>
<keyword evidence="10 17" id="KW-0030">Aminoacyl-tRNA synthetase</keyword>
<dbReference type="Pfam" id="PF03147">
    <property type="entry name" value="FDX-ACB"/>
    <property type="match status" value="1"/>
</dbReference>
<dbReference type="CDD" id="cd00496">
    <property type="entry name" value="PheRS_alpha_core"/>
    <property type="match status" value="1"/>
</dbReference>
<keyword evidence="4" id="KW-0436">Ligase</keyword>
<dbReference type="FunFam" id="3.30.70.380:FF:000002">
    <property type="entry name" value="phenylalanine--tRNA ligase, mitochondrial"/>
    <property type="match status" value="1"/>
</dbReference>
<evidence type="ECO:0000256" key="9">
    <source>
        <dbReference type="ARBA" id="ARBA00023128"/>
    </source>
</evidence>
<keyword evidence="9" id="KW-0496">Mitochondrion</keyword>
<accession>A0A4P6XMQ4</accession>
<dbReference type="GO" id="GO:0005524">
    <property type="term" value="F:ATP binding"/>
    <property type="evidence" value="ECO:0007669"/>
    <property type="project" value="UniProtKB-KW"/>
</dbReference>
<dbReference type="InterPro" id="IPR005121">
    <property type="entry name" value="Fdx_antiC-bd"/>
</dbReference>
<keyword evidence="18" id="KW-1185">Reference proteome</keyword>
<evidence type="ECO:0000256" key="7">
    <source>
        <dbReference type="ARBA" id="ARBA00022917"/>
    </source>
</evidence>
<dbReference type="PROSITE" id="PS50862">
    <property type="entry name" value="AA_TRNA_LIGASE_II"/>
    <property type="match status" value="1"/>
</dbReference>
<evidence type="ECO:0000256" key="12">
    <source>
        <dbReference type="ARBA" id="ARBA00049255"/>
    </source>
</evidence>
<dbReference type="EMBL" id="CP034458">
    <property type="protein sequence ID" value="QBM88712.1"/>
    <property type="molecule type" value="Genomic_DNA"/>
</dbReference>
<dbReference type="GO" id="GO:0004826">
    <property type="term" value="F:phenylalanine-tRNA ligase activity"/>
    <property type="evidence" value="ECO:0007669"/>
    <property type="project" value="UniProtKB-EC"/>
</dbReference>
<organism evidence="17 18">
    <name type="scientific">Metschnikowia aff. pulcherrima</name>
    <dbReference type="NCBI Taxonomy" id="2163413"/>
    <lineage>
        <taxon>Eukaryota</taxon>
        <taxon>Fungi</taxon>
        <taxon>Dikarya</taxon>
        <taxon>Ascomycota</taxon>
        <taxon>Saccharomycotina</taxon>
        <taxon>Pichiomycetes</taxon>
        <taxon>Metschnikowiaceae</taxon>
        <taxon>Metschnikowia</taxon>
    </lineage>
</organism>
<proteinExistence type="inferred from homology"/>
<comment type="similarity">
    <text evidence="2">Belongs to the class-II aminoacyl-tRNA synthetase family.</text>
</comment>
<evidence type="ECO:0000313" key="17">
    <source>
        <dbReference type="EMBL" id="QBM88712.1"/>
    </source>
</evidence>
<dbReference type="STRING" id="2163413.A0A4P6XMQ4"/>
<dbReference type="GO" id="GO:0000049">
    <property type="term" value="F:tRNA binding"/>
    <property type="evidence" value="ECO:0007669"/>
    <property type="project" value="InterPro"/>
</dbReference>
<dbReference type="NCBIfam" id="TIGR00469">
    <property type="entry name" value="pheS_mito"/>
    <property type="match status" value="1"/>
</dbReference>
<evidence type="ECO:0000256" key="8">
    <source>
        <dbReference type="ARBA" id="ARBA00022946"/>
    </source>
</evidence>
<reference evidence="18" key="1">
    <citation type="submission" date="2019-03" db="EMBL/GenBank/DDBJ databases">
        <title>Snf2 controls pulcherriminic acid biosynthesis and connects pigmentation and antifungal activity of the yeast Metschnikowia pulcherrima.</title>
        <authorList>
            <person name="Gore-Lloyd D."/>
            <person name="Sumann I."/>
            <person name="Brachmann A.O."/>
            <person name="Schneeberger K."/>
            <person name="Ortiz-Merino R.A."/>
            <person name="Moreno-Beltran M."/>
            <person name="Schlaefli M."/>
            <person name="Kirner P."/>
            <person name="Santos Kron A."/>
            <person name="Wolfe K.H."/>
            <person name="Piel J."/>
            <person name="Ahrens C.H."/>
            <person name="Henk D."/>
            <person name="Freimoser F.M."/>
        </authorList>
    </citation>
    <scope>NUCLEOTIDE SEQUENCE [LARGE SCALE GENOMIC DNA]</scope>
    <source>
        <strain evidence="18">APC 1.2</strain>
    </source>
</reference>
<gene>
    <name evidence="17" type="primary">MPUL0C06910</name>
    <name evidence="17" type="ORF">METSCH_C06910</name>
</gene>
<dbReference type="InterPro" id="IPR004530">
    <property type="entry name" value="Phe-tRNA-synth_IIc_mito"/>
</dbReference>
<evidence type="ECO:0000256" key="13">
    <source>
        <dbReference type="ARBA" id="ARBA00057761"/>
    </source>
</evidence>
<dbReference type="Gene3D" id="3.30.70.380">
    <property type="entry name" value="Ferrodoxin-fold anticodon-binding domain"/>
    <property type="match status" value="1"/>
</dbReference>
<evidence type="ECO:0000256" key="11">
    <source>
        <dbReference type="ARBA" id="ARBA00031194"/>
    </source>
</evidence>
<evidence type="ECO:0000256" key="5">
    <source>
        <dbReference type="ARBA" id="ARBA00022741"/>
    </source>
</evidence>
<comment type="function">
    <text evidence="13">Is responsible for the charging of tRNA(Phe) with phenylalanine in mitochondrial translation.</text>
</comment>